<organism evidence="8 9">
    <name type="scientific">Companilactobacillus tucceti DSM 20183</name>
    <dbReference type="NCBI Taxonomy" id="1423811"/>
    <lineage>
        <taxon>Bacteria</taxon>
        <taxon>Bacillati</taxon>
        <taxon>Bacillota</taxon>
        <taxon>Bacilli</taxon>
        <taxon>Lactobacillales</taxon>
        <taxon>Lactobacillaceae</taxon>
        <taxon>Companilactobacillus</taxon>
    </lineage>
</organism>
<feature type="transmembrane region" description="Helical" evidence="7">
    <location>
        <begin position="149"/>
        <end position="171"/>
    </location>
</feature>
<comment type="subcellular location">
    <subcellularLocation>
        <location evidence="1">Cell membrane</location>
        <topology evidence="1">Multi-pass membrane protein</topology>
    </subcellularLocation>
</comment>
<dbReference type="Proteomes" id="UP000050929">
    <property type="component" value="Unassembled WGS sequence"/>
</dbReference>
<keyword evidence="3" id="KW-1003">Cell membrane</keyword>
<dbReference type="Pfam" id="PF03773">
    <property type="entry name" value="ArsP_1"/>
    <property type="match status" value="1"/>
</dbReference>
<keyword evidence="4 7" id="KW-0812">Transmembrane</keyword>
<name>A0A0R1IXX9_9LACO</name>
<dbReference type="RefSeq" id="WP_057767238.1">
    <property type="nucleotide sequence ID" value="NZ_AZDG01000025.1"/>
</dbReference>
<keyword evidence="6 7" id="KW-0472">Membrane</keyword>
<dbReference type="PANTHER" id="PTHR43299:SF1">
    <property type="entry name" value="UPF0718 PROTEIN YRAQ"/>
    <property type="match status" value="1"/>
</dbReference>
<dbReference type="PATRIC" id="fig|1423811.3.peg.1259"/>
<comment type="similarity">
    <text evidence="2">Belongs to the UPF0718 family.</text>
</comment>
<dbReference type="InterPro" id="IPR005524">
    <property type="entry name" value="DUF318"/>
</dbReference>
<dbReference type="GO" id="GO:0005886">
    <property type="term" value="C:plasma membrane"/>
    <property type="evidence" value="ECO:0007669"/>
    <property type="project" value="UniProtKB-SubCell"/>
</dbReference>
<reference evidence="8 9" key="1">
    <citation type="journal article" date="2015" name="Genome Announc.">
        <title>Expanding the biotechnology potential of lactobacilli through comparative genomics of 213 strains and associated genera.</title>
        <authorList>
            <person name="Sun Z."/>
            <person name="Harris H.M."/>
            <person name="McCann A."/>
            <person name="Guo C."/>
            <person name="Argimon S."/>
            <person name="Zhang W."/>
            <person name="Yang X."/>
            <person name="Jeffery I.B."/>
            <person name="Cooney J.C."/>
            <person name="Kagawa T.F."/>
            <person name="Liu W."/>
            <person name="Song Y."/>
            <person name="Salvetti E."/>
            <person name="Wrobel A."/>
            <person name="Rasinkangas P."/>
            <person name="Parkhill J."/>
            <person name="Rea M.C."/>
            <person name="O'Sullivan O."/>
            <person name="Ritari J."/>
            <person name="Douillard F.P."/>
            <person name="Paul Ross R."/>
            <person name="Yang R."/>
            <person name="Briner A.E."/>
            <person name="Felis G.E."/>
            <person name="de Vos W.M."/>
            <person name="Barrangou R."/>
            <person name="Klaenhammer T.R."/>
            <person name="Caufield P.W."/>
            <person name="Cui Y."/>
            <person name="Zhang H."/>
            <person name="O'Toole P.W."/>
        </authorList>
    </citation>
    <scope>NUCLEOTIDE SEQUENCE [LARGE SCALE GENOMIC DNA]</scope>
    <source>
        <strain evidence="8 9">DSM 20183</strain>
    </source>
</reference>
<dbReference type="AlphaFoldDB" id="A0A0R1IXX9"/>
<comment type="caution">
    <text evidence="8">The sequence shown here is derived from an EMBL/GenBank/DDBJ whole genome shotgun (WGS) entry which is preliminary data.</text>
</comment>
<feature type="transmembrane region" description="Helical" evidence="7">
    <location>
        <begin position="293"/>
        <end position="320"/>
    </location>
</feature>
<evidence type="ECO:0000256" key="4">
    <source>
        <dbReference type="ARBA" id="ARBA00022692"/>
    </source>
</evidence>
<evidence type="ECO:0000313" key="9">
    <source>
        <dbReference type="Proteomes" id="UP000050929"/>
    </source>
</evidence>
<keyword evidence="5 7" id="KW-1133">Transmembrane helix</keyword>
<sequence length="352" mass="37591">MDTQISHNRNKQQIVFAILFFAILVAGIFYVKWWPYYQKAIAAASTHSVGDSIIAGVGTATGGVSLKTGFSFTITYFLSVWKALVVALIVGSLVQVLLPVRWIRRYLGGTKLRNTLIGTLMGVPTMMCTCCSAPVTVGLAKSKASVNSIMAFFLANPLLNPATLIFMGLVLGWKFTFFRIVFGILMVICIATLVGRLSSKKEVEVSEGSDFDPVQENTEGLLKRWWKAFYILVIDSIPAYVVIVFILGTFEDVLFPAIQGGLSGGVGAVILFALVGTIFVIPTAGEIPIIQALMALGLTAGPTAALLMTLPAVSIVSLALLKPVLSWKSLGITAASVFVFGLVAGLVGAFIL</sequence>
<dbReference type="EMBL" id="AZDG01000025">
    <property type="protein sequence ID" value="KRK63695.1"/>
    <property type="molecule type" value="Genomic_DNA"/>
</dbReference>
<dbReference type="PANTHER" id="PTHR43299">
    <property type="entry name" value="UPF0718 PROTEIN YRAQ"/>
    <property type="match status" value="1"/>
</dbReference>
<dbReference type="OrthoDB" id="8771795at2"/>
<protein>
    <submittedName>
        <fullName evidence="8">Permease</fullName>
    </submittedName>
</protein>
<evidence type="ECO:0000313" key="8">
    <source>
        <dbReference type="EMBL" id="KRK63695.1"/>
    </source>
</evidence>
<evidence type="ECO:0000256" key="3">
    <source>
        <dbReference type="ARBA" id="ARBA00022475"/>
    </source>
</evidence>
<proteinExistence type="inferred from homology"/>
<keyword evidence="9" id="KW-1185">Reference proteome</keyword>
<feature type="transmembrane region" description="Helical" evidence="7">
    <location>
        <begin position="177"/>
        <end position="195"/>
    </location>
</feature>
<evidence type="ECO:0000256" key="2">
    <source>
        <dbReference type="ARBA" id="ARBA00006386"/>
    </source>
</evidence>
<evidence type="ECO:0000256" key="6">
    <source>
        <dbReference type="ARBA" id="ARBA00023136"/>
    </source>
</evidence>
<accession>A0A0R1IXX9</accession>
<evidence type="ECO:0000256" key="7">
    <source>
        <dbReference type="SAM" id="Phobius"/>
    </source>
</evidence>
<dbReference type="STRING" id="1423811.FC72_GL001239"/>
<feature type="transmembrane region" description="Helical" evidence="7">
    <location>
        <begin position="115"/>
        <end position="137"/>
    </location>
</feature>
<feature type="transmembrane region" description="Helical" evidence="7">
    <location>
        <begin position="262"/>
        <end position="281"/>
    </location>
</feature>
<evidence type="ECO:0000256" key="1">
    <source>
        <dbReference type="ARBA" id="ARBA00004651"/>
    </source>
</evidence>
<gene>
    <name evidence="8" type="ORF">FC72_GL001239</name>
</gene>
<evidence type="ECO:0000256" key="5">
    <source>
        <dbReference type="ARBA" id="ARBA00022989"/>
    </source>
</evidence>
<feature type="transmembrane region" description="Helical" evidence="7">
    <location>
        <begin position="332"/>
        <end position="351"/>
    </location>
</feature>
<feature type="transmembrane region" description="Helical" evidence="7">
    <location>
        <begin position="228"/>
        <end position="250"/>
    </location>
</feature>
<feature type="transmembrane region" description="Helical" evidence="7">
    <location>
        <begin position="14"/>
        <end position="33"/>
    </location>
</feature>